<keyword evidence="4" id="KW-1185">Reference proteome</keyword>
<dbReference type="EMBL" id="SEOQ01000202">
    <property type="protein sequence ID" value="TFY67016.1"/>
    <property type="molecule type" value="Genomic_DNA"/>
</dbReference>
<reference evidence="3 4" key="1">
    <citation type="submission" date="2019-02" db="EMBL/GenBank/DDBJ databases">
        <title>Genome sequencing of the rare red list fungi Dentipellis fragilis.</title>
        <authorList>
            <person name="Buettner E."/>
            <person name="Kellner H."/>
        </authorList>
    </citation>
    <scope>NUCLEOTIDE SEQUENCE [LARGE SCALE GENOMIC DNA]</scope>
    <source>
        <strain evidence="3 4">DSM 105465</strain>
    </source>
</reference>
<feature type="domain" description="F-box" evidence="2">
    <location>
        <begin position="35"/>
        <end position="89"/>
    </location>
</feature>
<sequence length="578" mass="64932">MASSLIVGGQWPDAEFNRLFQRLAEDFNRARPVVAIPPEILVLIFMSLRLEVPPYRKRSRTELGWVRVTHVCRRWREVAISSAMLWTNITDLGDNWTGIFVERARDALLCVKWHLAPSGKFYTADILAKYLSRMRVLDITGAHGFILPFVDRLHIAAPRLEALTLSIYEQDYDSRVYRIPTVFGPMLNGYTQSLRYLYLQNIFIEWDALSFPNLVFLHLGHMTPKWKLKNGEEPFISSLSALFTALRKMVKLQELRICGAIHVPPDEEECLEPISLPQLTDLCLHQSMVECIRILRSMSFKPGANLSIVCIDETAPVWETDEAVHTLLDITMKHCSATDILNPAPTPRLNCVLLQSSPALAQLPLIIADRSRLQRADLVHLSFPQDDSDDLVGQLKAILPMLPHDHLSALEVGNRLGLTVDQWTEAFEFADVHWPHLDAILIESDPTCAFLEALLKLDVSAIPRLHTLVIDAEPQGLAGRALDTLAGSVLLARYHGVPLQRIVLRMSDGRSDLGIWKNTLATIVPEFEYQSKAGPGMGVDGRHSPYFSEGDEDGEDGDEDEDSEGNGEDEEGEYYGLG</sequence>
<dbReference type="Proteomes" id="UP000298327">
    <property type="component" value="Unassembled WGS sequence"/>
</dbReference>
<dbReference type="Gene3D" id="1.20.1280.50">
    <property type="match status" value="1"/>
</dbReference>
<dbReference type="InterPro" id="IPR001810">
    <property type="entry name" value="F-box_dom"/>
</dbReference>
<evidence type="ECO:0000313" key="3">
    <source>
        <dbReference type="EMBL" id="TFY67016.1"/>
    </source>
</evidence>
<protein>
    <recommendedName>
        <fullName evidence="2">F-box domain-containing protein</fullName>
    </recommendedName>
</protein>
<dbReference type="AlphaFoldDB" id="A0A4Y9YWQ4"/>
<proteinExistence type="predicted"/>
<evidence type="ECO:0000256" key="1">
    <source>
        <dbReference type="SAM" id="MobiDB-lite"/>
    </source>
</evidence>
<gene>
    <name evidence="3" type="ORF">EVG20_g4098</name>
</gene>
<comment type="caution">
    <text evidence="3">The sequence shown here is derived from an EMBL/GenBank/DDBJ whole genome shotgun (WGS) entry which is preliminary data.</text>
</comment>
<name>A0A4Y9YWQ4_9AGAM</name>
<feature type="region of interest" description="Disordered" evidence="1">
    <location>
        <begin position="534"/>
        <end position="578"/>
    </location>
</feature>
<evidence type="ECO:0000313" key="4">
    <source>
        <dbReference type="Proteomes" id="UP000298327"/>
    </source>
</evidence>
<organism evidence="3 4">
    <name type="scientific">Dentipellis fragilis</name>
    <dbReference type="NCBI Taxonomy" id="205917"/>
    <lineage>
        <taxon>Eukaryota</taxon>
        <taxon>Fungi</taxon>
        <taxon>Dikarya</taxon>
        <taxon>Basidiomycota</taxon>
        <taxon>Agaricomycotina</taxon>
        <taxon>Agaricomycetes</taxon>
        <taxon>Russulales</taxon>
        <taxon>Hericiaceae</taxon>
        <taxon>Dentipellis</taxon>
    </lineage>
</organism>
<dbReference type="Pfam" id="PF12937">
    <property type="entry name" value="F-box-like"/>
    <property type="match status" value="1"/>
</dbReference>
<feature type="compositionally biased region" description="Acidic residues" evidence="1">
    <location>
        <begin position="549"/>
        <end position="578"/>
    </location>
</feature>
<evidence type="ECO:0000259" key="2">
    <source>
        <dbReference type="Pfam" id="PF12937"/>
    </source>
</evidence>
<dbReference type="OrthoDB" id="2884925at2759"/>
<accession>A0A4Y9YWQ4</accession>
<dbReference type="SUPFAM" id="SSF52047">
    <property type="entry name" value="RNI-like"/>
    <property type="match status" value="1"/>
</dbReference>